<dbReference type="Proteomes" id="UP000824890">
    <property type="component" value="Unassembled WGS sequence"/>
</dbReference>
<reference evidence="7 8" key="1">
    <citation type="submission" date="2021-05" db="EMBL/GenBank/DDBJ databases">
        <title>Genome Assembly of Synthetic Allotetraploid Brassica napus Reveals Homoeologous Exchanges between Subgenomes.</title>
        <authorList>
            <person name="Davis J.T."/>
        </authorList>
    </citation>
    <scope>NUCLEOTIDE SEQUENCE [LARGE SCALE GENOMIC DNA]</scope>
    <source>
        <strain evidence="8">cv. Da-Ae</strain>
        <tissue evidence="7">Seedling</tissue>
    </source>
</reference>
<evidence type="ECO:0000313" key="8">
    <source>
        <dbReference type="Proteomes" id="UP000824890"/>
    </source>
</evidence>
<dbReference type="Gene3D" id="3.30.40.10">
    <property type="entry name" value="Zinc/RING finger domain, C3HC4 (zinc finger)"/>
    <property type="match status" value="1"/>
</dbReference>
<proteinExistence type="predicted"/>
<organism evidence="7 8">
    <name type="scientific">Brassica napus</name>
    <name type="common">Rape</name>
    <dbReference type="NCBI Taxonomy" id="3708"/>
    <lineage>
        <taxon>Eukaryota</taxon>
        <taxon>Viridiplantae</taxon>
        <taxon>Streptophyta</taxon>
        <taxon>Embryophyta</taxon>
        <taxon>Tracheophyta</taxon>
        <taxon>Spermatophyta</taxon>
        <taxon>Magnoliopsida</taxon>
        <taxon>eudicotyledons</taxon>
        <taxon>Gunneridae</taxon>
        <taxon>Pentapetalae</taxon>
        <taxon>rosids</taxon>
        <taxon>malvids</taxon>
        <taxon>Brassicales</taxon>
        <taxon>Brassicaceae</taxon>
        <taxon>Brassiceae</taxon>
        <taxon>Brassica</taxon>
    </lineage>
</organism>
<name>A0ABQ8BJ86_BRANA</name>
<dbReference type="Pfam" id="PF04564">
    <property type="entry name" value="U-box"/>
    <property type="match status" value="1"/>
</dbReference>
<evidence type="ECO:0000313" key="7">
    <source>
        <dbReference type="EMBL" id="KAH0904860.1"/>
    </source>
</evidence>
<accession>A0ABQ8BJ86</accession>
<evidence type="ECO:0000256" key="3">
    <source>
        <dbReference type="ARBA" id="ARBA00022679"/>
    </source>
</evidence>
<keyword evidence="3 5" id="KW-0808">Transferase</keyword>
<gene>
    <name evidence="7" type="ORF">HID58_044363</name>
</gene>
<feature type="domain" description="U-box" evidence="6">
    <location>
        <begin position="9"/>
        <end position="83"/>
    </location>
</feature>
<dbReference type="EMBL" id="JAGKQM010000011">
    <property type="protein sequence ID" value="KAH0904860.1"/>
    <property type="molecule type" value="Genomic_DNA"/>
</dbReference>
<comment type="caution">
    <text evidence="7">The sequence shown here is derived from an EMBL/GenBank/DDBJ whole genome shotgun (WGS) entry which is preliminary data.</text>
</comment>
<dbReference type="Gene3D" id="1.25.10.10">
    <property type="entry name" value="Leucine-rich Repeat Variant"/>
    <property type="match status" value="1"/>
</dbReference>
<comment type="catalytic activity">
    <reaction evidence="1 5">
        <text>S-ubiquitinyl-[E2 ubiquitin-conjugating enzyme]-L-cysteine + [acceptor protein]-L-lysine = [E2 ubiquitin-conjugating enzyme]-L-cysteine + N(6)-ubiquitinyl-[acceptor protein]-L-lysine.</text>
        <dbReference type="EC" id="2.3.2.27"/>
    </reaction>
</comment>
<dbReference type="InterPro" id="IPR058678">
    <property type="entry name" value="ARM_PUB"/>
</dbReference>
<evidence type="ECO:0000259" key="6">
    <source>
        <dbReference type="PROSITE" id="PS51698"/>
    </source>
</evidence>
<keyword evidence="8" id="KW-1185">Reference proteome</keyword>
<dbReference type="CDD" id="cd16655">
    <property type="entry name" value="RING-Ubox_WDSUB1-like"/>
    <property type="match status" value="1"/>
</dbReference>
<evidence type="ECO:0000256" key="2">
    <source>
        <dbReference type="ARBA" id="ARBA00004906"/>
    </source>
</evidence>
<dbReference type="InterPro" id="IPR016024">
    <property type="entry name" value="ARM-type_fold"/>
</dbReference>
<dbReference type="PANTHER" id="PTHR22849">
    <property type="entry name" value="WDSAM1 PROTEIN"/>
    <property type="match status" value="1"/>
</dbReference>
<dbReference type="SMART" id="SM00504">
    <property type="entry name" value="Ubox"/>
    <property type="match status" value="1"/>
</dbReference>
<dbReference type="PROSITE" id="PS51698">
    <property type="entry name" value="U_BOX"/>
    <property type="match status" value="1"/>
</dbReference>
<dbReference type="InterPro" id="IPR013083">
    <property type="entry name" value="Znf_RING/FYVE/PHD"/>
</dbReference>
<dbReference type="InterPro" id="IPR045185">
    <property type="entry name" value="PUB22/23/24-like"/>
</dbReference>
<comment type="function">
    <text evidence="5">Functions as an E3 ubiquitin ligase.</text>
</comment>
<dbReference type="Pfam" id="PF25598">
    <property type="entry name" value="ARM_PUB"/>
    <property type="match status" value="1"/>
</dbReference>
<dbReference type="InterPro" id="IPR003613">
    <property type="entry name" value="Ubox_domain"/>
</dbReference>
<sequence length="504" mass="56117">MDHVDEEIEIPNYFLCPISLEIMKDPVTAVSGITYDRQSIVQWLEKVPSCPVTKQHLPLDSDLTPNHTLRRLIQHWCDENATRGVARIPTPRAPPGKLNIAEEIKNLKKFVVEASGREDTLKKLEVLAMEGETNRIMMCEAGVHSSLILFVVKCTLEEEEEGQHLKGHVDESLRLLHLIGVPLNDTRTILIENDQILESLTLILHQQDFINKAYTVVLLRNLTGNASSHIVERFGAEMLKGIIGFLKDVVISSFDLTNASVSATLQPSSSSVRSKLDRSLVIKRGVAAALMILLETSSWSQNRTILVDLGAVSQLIELEISYSGEKRTTELLLGILSRLCCCADGRGEMLAHGGGIAIVTKRVLWVSTAADNRALSILSTLSKFSPENEVVNEMVCVGTVEKLCSVLRVDCGLSLKEKAKEILGEHFDDWKKFPCIDTPKFCHKIEKTYRLLIPRPRPPPRPLPIAPAAASPCALSDCIMLSNYQHSRYTHSQNIQKKKMRALL</sequence>
<evidence type="ECO:0000256" key="4">
    <source>
        <dbReference type="ARBA" id="ARBA00022786"/>
    </source>
</evidence>
<dbReference type="SUPFAM" id="SSF57850">
    <property type="entry name" value="RING/U-box"/>
    <property type="match status" value="1"/>
</dbReference>
<comment type="pathway">
    <text evidence="2 5">Protein modification; protein ubiquitination.</text>
</comment>
<dbReference type="InterPro" id="IPR011989">
    <property type="entry name" value="ARM-like"/>
</dbReference>
<dbReference type="PANTHER" id="PTHR22849:SF147">
    <property type="entry name" value="U-BOX DOMAIN-CONTAINING PROTEIN"/>
    <property type="match status" value="1"/>
</dbReference>
<keyword evidence="4 5" id="KW-0833">Ubl conjugation pathway</keyword>
<evidence type="ECO:0000256" key="5">
    <source>
        <dbReference type="RuleBase" id="RU369093"/>
    </source>
</evidence>
<protein>
    <recommendedName>
        <fullName evidence="5 6">U-box domain-containing protein</fullName>
        <ecNumber evidence="5">2.3.2.27</ecNumber>
    </recommendedName>
    <alternativeName>
        <fullName evidence="5">RING-type E3 ubiquitin transferase PUB</fullName>
    </alternativeName>
</protein>
<evidence type="ECO:0000256" key="1">
    <source>
        <dbReference type="ARBA" id="ARBA00000900"/>
    </source>
</evidence>
<dbReference type="SUPFAM" id="SSF48371">
    <property type="entry name" value="ARM repeat"/>
    <property type="match status" value="1"/>
</dbReference>
<dbReference type="EC" id="2.3.2.27" evidence="5"/>